<dbReference type="CDD" id="cd22784">
    <property type="entry name" value="DPBB_MltA_YuiC-like"/>
    <property type="match status" value="1"/>
</dbReference>
<feature type="signal peptide" evidence="2">
    <location>
        <begin position="1"/>
        <end position="26"/>
    </location>
</feature>
<feature type="chain" id="PRO_5016696263" evidence="2">
    <location>
        <begin position="27"/>
        <end position="159"/>
    </location>
</feature>
<evidence type="ECO:0000313" key="5">
    <source>
        <dbReference type="Proteomes" id="UP000253426"/>
    </source>
</evidence>
<evidence type="ECO:0000259" key="3">
    <source>
        <dbReference type="Pfam" id="PF06725"/>
    </source>
</evidence>
<sequence>MLNILRLLGLAALCVGCVSCSSTKLANAKRINGVKTTAYTHSESDHVKYGAKAATGAPLKYGNVRSAATDWSVYPVGTVFKIEGEPYVYEVDDYGSALVGTNTIDLYKPNKAAMNQWGAKKVNISVLKWGSFNKSVEIMKPRMKYPHIQQMVKRIERSS</sequence>
<name>A0A366HS46_9BACT</name>
<gene>
    <name evidence="4" type="ORF">DES53_102126</name>
</gene>
<dbReference type="InterPro" id="IPR051933">
    <property type="entry name" value="Resuscitation_pf_RpfB"/>
</dbReference>
<protein>
    <submittedName>
        <fullName evidence="4">3D (Asp-Asp-Asp) domain-containing protein</fullName>
    </submittedName>
</protein>
<evidence type="ECO:0000256" key="2">
    <source>
        <dbReference type="SAM" id="SignalP"/>
    </source>
</evidence>
<reference evidence="4 5" key="1">
    <citation type="submission" date="2018-06" db="EMBL/GenBank/DDBJ databases">
        <title>Genomic Encyclopedia of Type Strains, Phase IV (KMG-IV): sequencing the most valuable type-strain genomes for metagenomic binning, comparative biology and taxonomic classification.</title>
        <authorList>
            <person name="Goeker M."/>
        </authorList>
    </citation>
    <scope>NUCLEOTIDE SEQUENCE [LARGE SCALE GENOMIC DNA]</scope>
    <source>
        <strain evidence="4 5">DSM 25532</strain>
    </source>
</reference>
<dbReference type="InterPro" id="IPR010611">
    <property type="entry name" value="3D_dom"/>
</dbReference>
<dbReference type="GO" id="GO:0004553">
    <property type="term" value="F:hydrolase activity, hydrolyzing O-glycosyl compounds"/>
    <property type="evidence" value="ECO:0007669"/>
    <property type="project" value="InterPro"/>
</dbReference>
<dbReference type="SUPFAM" id="SSF50685">
    <property type="entry name" value="Barwin-like endoglucanases"/>
    <property type="match status" value="1"/>
</dbReference>
<dbReference type="GO" id="GO:0019867">
    <property type="term" value="C:outer membrane"/>
    <property type="evidence" value="ECO:0007669"/>
    <property type="project" value="InterPro"/>
</dbReference>
<organism evidence="4 5">
    <name type="scientific">Roseimicrobium gellanilyticum</name>
    <dbReference type="NCBI Taxonomy" id="748857"/>
    <lineage>
        <taxon>Bacteria</taxon>
        <taxon>Pseudomonadati</taxon>
        <taxon>Verrucomicrobiota</taxon>
        <taxon>Verrucomicrobiia</taxon>
        <taxon>Verrucomicrobiales</taxon>
        <taxon>Verrucomicrobiaceae</taxon>
        <taxon>Roseimicrobium</taxon>
    </lineage>
</organism>
<accession>A0A366HS46</accession>
<dbReference type="AlphaFoldDB" id="A0A366HS46"/>
<evidence type="ECO:0000313" key="4">
    <source>
        <dbReference type="EMBL" id="RBP45744.1"/>
    </source>
</evidence>
<dbReference type="OrthoDB" id="192457at2"/>
<comment type="caution">
    <text evidence="4">The sequence shown here is derived from an EMBL/GenBank/DDBJ whole genome shotgun (WGS) entry which is preliminary data.</text>
</comment>
<dbReference type="EMBL" id="QNRR01000002">
    <property type="protein sequence ID" value="RBP45744.1"/>
    <property type="molecule type" value="Genomic_DNA"/>
</dbReference>
<evidence type="ECO:0000256" key="1">
    <source>
        <dbReference type="ARBA" id="ARBA00022729"/>
    </source>
</evidence>
<proteinExistence type="predicted"/>
<dbReference type="RefSeq" id="WP_113957319.1">
    <property type="nucleotide sequence ID" value="NZ_QNRR01000002.1"/>
</dbReference>
<dbReference type="PANTHER" id="PTHR39160:SF4">
    <property type="entry name" value="RESUSCITATION-PROMOTING FACTOR RPFB"/>
    <property type="match status" value="1"/>
</dbReference>
<dbReference type="Pfam" id="PF06725">
    <property type="entry name" value="3D"/>
    <property type="match status" value="1"/>
</dbReference>
<keyword evidence="5" id="KW-1185">Reference proteome</keyword>
<feature type="domain" description="3D" evidence="3">
    <location>
        <begin position="65"/>
        <end position="128"/>
    </location>
</feature>
<dbReference type="GO" id="GO:0009254">
    <property type="term" value="P:peptidoglycan turnover"/>
    <property type="evidence" value="ECO:0007669"/>
    <property type="project" value="InterPro"/>
</dbReference>
<dbReference type="Proteomes" id="UP000253426">
    <property type="component" value="Unassembled WGS sequence"/>
</dbReference>
<keyword evidence="1 2" id="KW-0732">Signal</keyword>
<dbReference type="InterPro" id="IPR036908">
    <property type="entry name" value="RlpA-like_sf"/>
</dbReference>
<dbReference type="PANTHER" id="PTHR39160">
    <property type="entry name" value="CELL WALL-BINDING PROTEIN YOCH"/>
    <property type="match status" value="1"/>
</dbReference>